<keyword evidence="1" id="KW-0732">Signal</keyword>
<dbReference type="KEGG" id="schy:GVO57_06180"/>
<feature type="chain" id="PRO_5031237473" evidence="1">
    <location>
        <begin position="24"/>
        <end position="135"/>
    </location>
</feature>
<evidence type="ECO:0000256" key="1">
    <source>
        <dbReference type="SAM" id="SignalP"/>
    </source>
</evidence>
<dbReference type="EMBL" id="CP047895">
    <property type="protein sequence ID" value="QHL90502.1"/>
    <property type="molecule type" value="Genomic_DNA"/>
</dbReference>
<gene>
    <name evidence="2" type="ORF">GVO57_06180</name>
</gene>
<dbReference type="RefSeq" id="WP_160592430.1">
    <property type="nucleotide sequence ID" value="NZ_CP047895.1"/>
</dbReference>
<organism evidence="2 3">
    <name type="scientific">Sphingomonas changnyeongensis</name>
    <dbReference type="NCBI Taxonomy" id="2698679"/>
    <lineage>
        <taxon>Bacteria</taxon>
        <taxon>Pseudomonadati</taxon>
        <taxon>Pseudomonadota</taxon>
        <taxon>Alphaproteobacteria</taxon>
        <taxon>Sphingomonadales</taxon>
        <taxon>Sphingomonadaceae</taxon>
        <taxon>Sphingomonas</taxon>
    </lineage>
</organism>
<proteinExistence type="predicted"/>
<accession>A0A7Z2NVI7</accession>
<protein>
    <submittedName>
        <fullName evidence="2">DNA breaking-rejoining protein</fullName>
    </submittedName>
</protein>
<sequence>MRHLFHLAAAVAVTLPFAAIAPAQPARPERVQFARGASSAAIKGMLKGDQSRTFLVNLRAGQTVTVRLQSANASANFNVTAPGAAEAMFIGSVSGTDFTAVVPSSGDYRIDLFLMRSAARRNEATSFTITIGARG</sequence>
<name>A0A7Z2NVI7_9SPHN</name>
<dbReference type="Proteomes" id="UP000464468">
    <property type="component" value="Chromosome"/>
</dbReference>
<evidence type="ECO:0000313" key="2">
    <source>
        <dbReference type="EMBL" id="QHL90502.1"/>
    </source>
</evidence>
<dbReference type="Gene3D" id="2.60.120.380">
    <property type="match status" value="1"/>
</dbReference>
<evidence type="ECO:0000313" key="3">
    <source>
        <dbReference type="Proteomes" id="UP000464468"/>
    </source>
</evidence>
<dbReference type="AlphaFoldDB" id="A0A7Z2NVI7"/>
<keyword evidence="3" id="KW-1185">Reference proteome</keyword>
<reference evidence="2 3" key="1">
    <citation type="submission" date="2020-01" db="EMBL/GenBank/DDBJ databases">
        <title>Sphingomonas sp. C33 whole genome sequece.</title>
        <authorList>
            <person name="Park C."/>
        </authorList>
    </citation>
    <scope>NUCLEOTIDE SEQUENCE [LARGE SCALE GENOMIC DNA]</scope>
    <source>
        <strain evidence="2 3">C33</strain>
    </source>
</reference>
<feature type="signal peptide" evidence="1">
    <location>
        <begin position="1"/>
        <end position="23"/>
    </location>
</feature>